<evidence type="ECO:0000256" key="2">
    <source>
        <dbReference type="ARBA" id="ARBA00022448"/>
    </source>
</evidence>
<sequence length="746" mass="78751">MVADKPVGQSLLRRRRKESPPSTSMATLDSAGPGRVLSPAASASDPAEKAASKESDRHALRRLWRETIPEEKGYMGAGVTAMLVSSATNMAFPTLIGRIVDRTTKGAGSGDGGGAGEKETSSEGEVASLQVFLGRALLIFVAGAIGSCVRTHCLRMAKEGTARRLRKKLFRSLLRQDKAFFDDPETGGHRTGELVAVLEGDVDASSEVFTTRLADGLRSTSSAVNGTLMLFRLSPKLTGVSLGLIPVFTAAIVANVVLTRSLTARQRALAAGATGFAQERLGNLVTVHAFTAEDRDEAAYARLLDEAHALTSQVSLAKGLFMGSLFFGGSVTMSAVLCFGGTLAGQGELSVGDLTSFSMYTGLVALGFSGLSSYVSDTWKAAVAARRVFDLVDRPPSLPSSLPPSATPSPTASLPSLPYPAKTARGHLRFEKVRFAYPNRPSVFVLQGVDCEIFPGQVAAIVGASGSGKSTLLALLLQLYRLKGGGESAGEGGGKIWVDGEEVGAVDPAWIRGQVGLVEQEPALFTGTIAENIRYGRPNATDAEVKQAATDANAHDFITAFPEGYQTYVGERGKAQLSGGERQRITLARALVKRPPILVLDEATSSLDPESERLGEEGGTEGGTEGGKEGGEVGFGRGREGGREGDTVLPWGFLPYPDVPLLLPFVWSVSTSAPVQEALEKAMRGRTTVVVAHRLSTVEKADVIFVLEKGHIAEKGNFRELLNRKDGAFARLHQSASFLSSDNLTG</sequence>
<dbReference type="SMART" id="SM00382">
    <property type="entry name" value="AAA"/>
    <property type="match status" value="1"/>
</dbReference>
<feature type="region of interest" description="Disordered" evidence="8">
    <location>
        <begin position="602"/>
        <end position="641"/>
    </location>
</feature>
<dbReference type="InterPro" id="IPR003439">
    <property type="entry name" value="ABC_transporter-like_ATP-bd"/>
</dbReference>
<name>A0A4D9DF72_9STRA</name>
<dbReference type="Gene3D" id="3.40.50.300">
    <property type="entry name" value="P-loop containing nucleotide triphosphate hydrolases"/>
    <property type="match status" value="2"/>
</dbReference>
<dbReference type="Pfam" id="PF00664">
    <property type="entry name" value="ABC_membrane"/>
    <property type="match status" value="1"/>
</dbReference>
<comment type="caution">
    <text evidence="12">The sequence shown here is derived from an EMBL/GenBank/DDBJ whole genome shotgun (WGS) entry which is preliminary data.</text>
</comment>
<dbReference type="FunFam" id="3.40.50.300:FF:000604">
    <property type="entry name" value="ABC transporter B family member 28"/>
    <property type="match status" value="1"/>
</dbReference>
<feature type="transmembrane region" description="Helical" evidence="9">
    <location>
        <begin position="320"/>
        <end position="345"/>
    </location>
</feature>
<dbReference type="PANTHER" id="PTHR43394:SF1">
    <property type="entry name" value="ATP-BINDING CASSETTE SUB-FAMILY B MEMBER 10, MITOCHONDRIAL"/>
    <property type="match status" value="1"/>
</dbReference>
<evidence type="ECO:0000256" key="9">
    <source>
        <dbReference type="SAM" id="Phobius"/>
    </source>
</evidence>
<evidence type="ECO:0000259" key="10">
    <source>
        <dbReference type="PROSITE" id="PS50893"/>
    </source>
</evidence>
<dbReference type="PROSITE" id="PS50893">
    <property type="entry name" value="ABC_TRANSPORTER_2"/>
    <property type="match status" value="1"/>
</dbReference>
<evidence type="ECO:0008006" key="14">
    <source>
        <dbReference type="Google" id="ProtNLM"/>
    </source>
</evidence>
<dbReference type="GO" id="GO:0005524">
    <property type="term" value="F:ATP binding"/>
    <property type="evidence" value="ECO:0007669"/>
    <property type="project" value="UniProtKB-KW"/>
</dbReference>
<feature type="region of interest" description="Disordered" evidence="8">
    <location>
        <begin position="399"/>
        <end position="418"/>
    </location>
</feature>
<evidence type="ECO:0000313" key="12">
    <source>
        <dbReference type="EMBL" id="TFJ87378.1"/>
    </source>
</evidence>
<dbReference type="SUPFAM" id="SSF90123">
    <property type="entry name" value="ABC transporter transmembrane region"/>
    <property type="match status" value="1"/>
</dbReference>
<feature type="transmembrane region" description="Helical" evidence="9">
    <location>
        <begin position="357"/>
        <end position="376"/>
    </location>
</feature>
<evidence type="ECO:0000256" key="3">
    <source>
        <dbReference type="ARBA" id="ARBA00022692"/>
    </source>
</evidence>
<evidence type="ECO:0000256" key="1">
    <source>
        <dbReference type="ARBA" id="ARBA00004141"/>
    </source>
</evidence>
<keyword evidence="5" id="KW-0067">ATP-binding</keyword>
<dbReference type="GO" id="GO:0090374">
    <property type="term" value="P:oligopeptide export from mitochondrion"/>
    <property type="evidence" value="ECO:0007669"/>
    <property type="project" value="TreeGrafter"/>
</dbReference>
<dbReference type="Gene3D" id="1.20.1560.10">
    <property type="entry name" value="ABC transporter type 1, transmembrane domain"/>
    <property type="match status" value="1"/>
</dbReference>
<keyword evidence="3 9" id="KW-0812">Transmembrane</keyword>
<keyword evidence="7 9" id="KW-0472">Membrane</keyword>
<evidence type="ECO:0000256" key="7">
    <source>
        <dbReference type="ARBA" id="ARBA00023136"/>
    </source>
</evidence>
<dbReference type="GO" id="GO:0015421">
    <property type="term" value="F:ABC-type oligopeptide transporter activity"/>
    <property type="evidence" value="ECO:0007669"/>
    <property type="project" value="TreeGrafter"/>
</dbReference>
<dbReference type="EMBL" id="SDOX01000006">
    <property type="protein sequence ID" value="TFJ87378.1"/>
    <property type="molecule type" value="Genomic_DNA"/>
</dbReference>
<feature type="region of interest" description="Disordered" evidence="8">
    <location>
        <begin position="103"/>
        <end position="122"/>
    </location>
</feature>
<dbReference type="GO" id="GO:0005743">
    <property type="term" value="C:mitochondrial inner membrane"/>
    <property type="evidence" value="ECO:0007669"/>
    <property type="project" value="TreeGrafter"/>
</dbReference>
<comment type="subcellular location">
    <subcellularLocation>
        <location evidence="1">Membrane</location>
        <topology evidence="1">Multi-pass membrane protein</topology>
    </subcellularLocation>
</comment>
<evidence type="ECO:0000256" key="5">
    <source>
        <dbReference type="ARBA" id="ARBA00022840"/>
    </source>
</evidence>
<dbReference type="PROSITE" id="PS50929">
    <property type="entry name" value="ABC_TM1F"/>
    <property type="match status" value="1"/>
</dbReference>
<dbReference type="CDD" id="cd18573">
    <property type="entry name" value="ABC_6TM_ABCB10_like"/>
    <property type="match status" value="1"/>
</dbReference>
<dbReference type="InterPro" id="IPR027417">
    <property type="entry name" value="P-loop_NTPase"/>
</dbReference>
<dbReference type="PROSITE" id="PS00211">
    <property type="entry name" value="ABC_TRANSPORTER_1"/>
    <property type="match status" value="1"/>
</dbReference>
<evidence type="ECO:0000256" key="8">
    <source>
        <dbReference type="SAM" id="MobiDB-lite"/>
    </source>
</evidence>
<evidence type="ECO:0000259" key="11">
    <source>
        <dbReference type="PROSITE" id="PS50929"/>
    </source>
</evidence>
<feature type="domain" description="ABC transporter" evidence="10">
    <location>
        <begin position="428"/>
        <end position="734"/>
    </location>
</feature>
<dbReference type="InterPro" id="IPR017871">
    <property type="entry name" value="ABC_transporter-like_CS"/>
</dbReference>
<dbReference type="Pfam" id="PF00005">
    <property type="entry name" value="ABC_tran"/>
    <property type="match status" value="1"/>
</dbReference>
<protein>
    <recommendedName>
        <fullName evidence="14">ABC transmembrane type-1 domain-containing protein</fullName>
    </recommendedName>
</protein>
<evidence type="ECO:0000313" key="13">
    <source>
        <dbReference type="Proteomes" id="UP000355283"/>
    </source>
</evidence>
<evidence type="ECO:0000256" key="6">
    <source>
        <dbReference type="ARBA" id="ARBA00022989"/>
    </source>
</evidence>
<keyword evidence="13" id="KW-1185">Reference proteome</keyword>
<dbReference type="InterPro" id="IPR036640">
    <property type="entry name" value="ABC1_TM_sf"/>
</dbReference>
<feature type="compositionally biased region" description="Basic and acidic residues" evidence="8">
    <location>
        <begin position="46"/>
        <end position="58"/>
    </location>
</feature>
<feature type="region of interest" description="Disordered" evidence="8">
    <location>
        <begin position="1"/>
        <end position="58"/>
    </location>
</feature>
<feature type="domain" description="ABC transmembrane type-1" evidence="11">
    <location>
        <begin position="77"/>
        <end position="377"/>
    </location>
</feature>
<organism evidence="12 13">
    <name type="scientific">Nannochloropsis salina CCMP1776</name>
    <dbReference type="NCBI Taxonomy" id="1027361"/>
    <lineage>
        <taxon>Eukaryota</taxon>
        <taxon>Sar</taxon>
        <taxon>Stramenopiles</taxon>
        <taxon>Ochrophyta</taxon>
        <taxon>Eustigmatophyceae</taxon>
        <taxon>Eustigmatales</taxon>
        <taxon>Monodopsidaceae</taxon>
        <taxon>Microchloropsis</taxon>
        <taxon>Microchloropsis salina</taxon>
    </lineage>
</organism>
<evidence type="ECO:0000256" key="4">
    <source>
        <dbReference type="ARBA" id="ARBA00022741"/>
    </source>
</evidence>
<dbReference type="OrthoDB" id="6500128at2759"/>
<feature type="compositionally biased region" description="Basic and acidic residues" evidence="8">
    <location>
        <begin position="626"/>
        <end position="641"/>
    </location>
</feature>
<dbReference type="InterPro" id="IPR011527">
    <property type="entry name" value="ABC1_TM_dom"/>
</dbReference>
<dbReference type="PANTHER" id="PTHR43394">
    <property type="entry name" value="ATP-DEPENDENT PERMEASE MDL1, MITOCHONDRIAL"/>
    <property type="match status" value="1"/>
</dbReference>
<dbReference type="InterPro" id="IPR003593">
    <property type="entry name" value="AAA+_ATPase"/>
</dbReference>
<keyword evidence="4" id="KW-0547">Nucleotide-binding</keyword>
<dbReference type="InterPro" id="IPR039421">
    <property type="entry name" value="Type_1_exporter"/>
</dbReference>
<dbReference type="GO" id="GO:0016887">
    <property type="term" value="F:ATP hydrolysis activity"/>
    <property type="evidence" value="ECO:0007669"/>
    <property type="project" value="InterPro"/>
</dbReference>
<keyword evidence="2" id="KW-0813">Transport</keyword>
<dbReference type="Proteomes" id="UP000355283">
    <property type="component" value="Unassembled WGS sequence"/>
</dbReference>
<proteinExistence type="predicted"/>
<reference evidence="12 13" key="1">
    <citation type="submission" date="2019-01" db="EMBL/GenBank/DDBJ databases">
        <title>Nuclear Genome Assembly of the Microalgal Biofuel strain Nannochloropsis salina CCMP1776.</title>
        <authorList>
            <person name="Hovde B."/>
        </authorList>
    </citation>
    <scope>NUCLEOTIDE SEQUENCE [LARGE SCALE GENOMIC DNA]</scope>
    <source>
        <strain evidence="12 13">CCMP1776</strain>
    </source>
</reference>
<feature type="transmembrane region" description="Helical" evidence="9">
    <location>
        <begin position="237"/>
        <end position="258"/>
    </location>
</feature>
<keyword evidence="6 9" id="KW-1133">Transmembrane helix</keyword>
<dbReference type="SUPFAM" id="SSF52540">
    <property type="entry name" value="P-loop containing nucleoside triphosphate hydrolases"/>
    <property type="match status" value="2"/>
</dbReference>
<accession>A0A4D9DF72</accession>
<gene>
    <name evidence="12" type="ORF">NSK_001710</name>
</gene>
<dbReference type="AlphaFoldDB" id="A0A4D9DF72"/>